<dbReference type="InterPro" id="IPR050241">
    <property type="entry name" value="NAD-cap_RNA_hydrolase_NudC"/>
</dbReference>
<dbReference type="Gene3D" id="3.90.79.10">
    <property type="entry name" value="Nucleoside Triphosphate Pyrophosphohydrolase"/>
    <property type="match status" value="1"/>
</dbReference>
<keyword evidence="6 10" id="KW-0378">Hydrolase</keyword>
<dbReference type="GO" id="GO:0006742">
    <property type="term" value="P:NADP+ catabolic process"/>
    <property type="evidence" value="ECO:0007669"/>
    <property type="project" value="TreeGrafter"/>
</dbReference>
<sequence length="342" mass="36925">MGAVRFGQGLTQIDTMRCATVNNTTQQTDDAVTLGAGTLDRAAHLRGDAASLWAQNGARVLPLWSHKPFCNDSGGLAFLETDHPTVVDLAQDAIFMGIDDAGAAVFAVDVTRTWTVTQVAELQEGFLDPSQQRVDGLPDCAFLELRAVMTLLSPWEAEVASTARGLLEWHGRHGFCAACGAKSAMTQAGWQRTCSSCSAPHFPRTDPVVIMLVTRGNSVLLGRNENWPEGMYSLLAGFVEPGEPIEAAVRREVFEESGIVVADVTYIASQPWPFPASLMIGCAARATSETITIDPLELQDAMWVTREDVALSMAGMHPTLKPARKGAIAHYLLAKWLADEIE</sequence>
<dbReference type="GO" id="GO:0019677">
    <property type="term" value="P:NAD+ catabolic process"/>
    <property type="evidence" value="ECO:0007669"/>
    <property type="project" value="TreeGrafter"/>
</dbReference>
<name>A0A0P0AAM3_9RHOB</name>
<evidence type="ECO:0000256" key="3">
    <source>
        <dbReference type="ARBA" id="ARBA00009595"/>
    </source>
</evidence>
<evidence type="ECO:0000256" key="6">
    <source>
        <dbReference type="ARBA" id="ARBA00022801"/>
    </source>
</evidence>
<dbReference type="GO" id="GO:0005829">
    <property type="term" value="C:cytosol"/>
    <property type="evidence" value="ECO:0007669"/>
    <property type="project" value="TreeGrafter"/>
</dbReference>
<dbReference type="GO" id="GO:0046872">
    <property type="term" value="F:metal ion binding"/>
    <property type="evidence" value="ECO:0007669"/>
    <property type="project" value="UniProtKB-KW"/>
</dbReference>
<gene>
    <name evidence="10" type="ORF">IMCC12053_1268</name>
</gene>
<keyword evidence="8" id="KW-0520">NAD</keyword>
<dbReference type="Proteomes" id="UP000064920">
    <property type="component" value="Chromosome"/>
</dbReference>
<dbReference type="PATRIC" id="fig|1397108.4.peg.1300"/>
<organism evidence="10 11">
    <name type="scientific">Celeribacter marinus</name>
    <dbReference type="NCBI Taxonomy" id="1397108"/>
    <lineage>
        <taxon>Bacteria</taxon>
        <taxon>Pseudomonadati</taxon>
        <taxon>Pseudomonadota</taxon>
        <taxon>Alphaproteobacteria</taxon>
        <taxon>Rhodobacterales</taxon>
        <taxon>Roseobacteraceae</taxon>
        <taxon>Celeribacter</taxon>
    </lineage>
</organism>
<keyword evidence="7" id="KW-0460">Magnesium</keyword>
<evidence type="ECO:0000256" key="4">
    <source>
        <dbReference type="ARBA" id="ARBA00012381"/>
    </source>
</evidence>
<comment type="catalytic activity">
    <reaction evidence="9">
        <text>a 5'-end NAD(+)-phospho-ribonucleoside in mRNA + H2O = a 5'-end phospho-adenosine-phospho-ribonucleoside in mRNA + beta-nicotinamide D-ribonucleotide + 2 H(+)</text>
        <dbReference type="Rhea" id="RHEA:60876"/>
        <dbReference type="Rhea" id="RHEA-COMP:15698"/>
        <dbReference type="Rhea" id="RHEA-COMP:15719"/>
        <dbReference type="ChEBI" id="CHEBI:14649"/>
        <dbReference type="ChEBI" id="CHEBI:15377"/>
        <dbReference type="ChEBI" id="CHEBI:15378"/>
        <dbReference type="ChEBI" id="CHEBI:144029"/>
        <dbReference type="ChEBI" id="CHEBI:144051"/>
    </reaction>
    <physiologicalReaction direction="left-to-right" evidence="9">
        <dbReference type="Rhea" id="RHEA:60877"/>
    </physiologicalReaction>
</comment>
<reference evidence="10 11" key="1">
    <citation type="submission" date="2015-05" db="EMBL/GenBank/DDBJ databases">
        <authorList>
            <person name="Wang D.B."/>
            <person name="Wang M."/>
        </authorList>
    </citation>
    <scope>NUCLEOTIDE SEQUENCE [LARGE SCALE GENOMIC DNA]</scope>
    <source>
        <strain evidence="10 11">IMCC 12053</strain>
    </source>
</reference>
<dbReference type="PROSITE" id="PS00893">
    <property type="entry name" value="NUDIX_BOX"/>
    <property type="match status" value="1"/>
</dbReference>
<dbReference type="PANTHER" id="PTHR42904">
    <property type="entry name" value="NUDIX HYDROLASE, NUDC SUBFAMILY"/>
    <property type="match status" value="1"/>
</dbReference>
<comment type="similarity">
    <text evidence="3">Belongs to the Nudix hydrolase family. NudC subfamily.</text>
</comment>
<evidence type="ECO:0000256" key="1">
    <source>
        <dbReference type="ARBA" id="ARBA00001946"/>
    </source>
</evidence>
<dbReference type="InterPro" id="IPR020084">
    <property type="entry name" value="NUDIX_hydrolase_CS"/>
</dbReference>
<dbReference type="InterPro" id="IPR015376">
    <property type="entry name" value="Znr_NADH_PPase"/>
</dbReference>
<dbReference type="AlphaFoldDB" id="A0A0P0AAM3"/>
<comment type="cofactor">
    <cofactor evidence="2">
        <name>Zn(2+)</name>
        <dbReference type="ChEBI" id="CHEBI:29105"/>
    </cofactor>
</comment>
<dbReference type="PROSITE" id="PS51462">
    <property type="entry name" value="NUDIX"/>
    <property type="match status" value="1"/>
</dbReference>
<dbReference type="GO" id="GO:0035529">
    <property type="term" value="F:NADH pyrophosphatase activity"/>
    <property type="evidence" value="ECO:0007669"/>
    <property type="project" value="TreeGrafter"/>
</dbReference>
<evidence type="ECO:0000256" key="8">
    <source>
        <dbReference type="ARBA" id="ARBA00023027"/>
    </source>
</evidence>
<dbReference type="Pfam" id="PF09297">
    <property type="entry name" value="Zn_ribbon_NUD"/>
    <property type="match status" value="1"/>
</dbReference>
<dbReference type="STRING" id="1397108.IMCC12053_1268"/>
<dbReference type="InterPro" id="IPR015797">
    <property type="entry name" value="NUDIX_hydrolase-like_dom_sf"/>
</dbReference>
<dbReference type="NCBIfam" id="NF001299">
    <property type="entry name" value="PRK00241.1"/>
    <property type="match status" value="1"/>
</dbReference>
<dbReference type="EMBL" id="CP012023">
    <property type="protein sequence ID" value="ALI55216.1"/>
    <property type="molecule type" value="Genomic_DNA"/>
</dbReference>
<dbReference type="EC" id="3.6.1.22" evidence="4"/>
<evidence type="ECO:0000256" key="5">
    <source>
        <dbReference type="ARBA" id="ARBA00022723"/>
    </source>
</evidence>
<dbReference type="CDD" id="cd03429">
    <property type="entry name" value="NUDIX_NADH_pyrophosphatase_Nudt13"/>
    <property type="match status" value="1"/>
</dbReference>
<dbReference type="Pfam" id="PF00293">
    <property type="entry name" value="NUDIX"/>
    <property type="match status" value="1"/>
</dbReference>
<dbReference type="SUPFAM" id="SSF55811">
    <property type="entry name" value="Nudix"/>
    <property type="match status" value="1"/>
</dbReference>
<dbReference type="InterPro" id="IPR000086">
    <property type="entry name" value="NUDIX_hydrolase_dom"/>
</dbReference>
<keyword evidence="5" id="KW-0479">Metal-binding</keyword>
<evidence type="ECO:0000256" key="7">
    <source>
        <dbReference type="ARBA" id="ARBA00022842"/>
    </source>
</evidence>
<dbReference type="PANTHER" id="PTHR42904:SF6">
    <property type="entry name" value="NAD-CAPPED RNA HYDROLASE NUDT12"/>
    <property type="match status" value="1"/>
</dbReference>
<protein>
    <recommendedName>
        <fullName evidence="4">NAD(+) diphosphatase</fullName>
        <ecNumber evidence="4">3.6.1.22</ecNumber>
    </recommendedName>
</protein>
<dbReference type="InterPro" id="IPR015375">
    <property type="entry name" value="NADH_PPase-like_N"/>
</dbReference>
<evidence type="ECO:0000256" key="9">
    <source>
        <dbReference type="ARBA" id="ARBA00023679"/>
    </source>
</evidence>
<evidence type="ECO:0000313" key="10">
    <source>
        <dbReference type="EMBL" id="ALI55216.1"/>
    </source>
</evidence>
<evidence type="ECO:0000313" key="11">
    <source>
        <dbReference type="Proteomes" id="UP000064920"/>
    </source>
</evidence>
<dbReference type="Pfam" id="PF09296">
    <property type="entry name" value="NUDIX-like"/>
    <property type="match status" value="1"/>
</dbReference>
<keyword evidence="11" id="KW-1185">Reference proteome</keyword>
<accession>A0A0P0AAM3</accession>
<evidence type="ECO:0000256" key="2">
    <source>
        <dbReference type="ARBA" id="ARBA00001947"/>
    </source>
</evidence>
<dbReference type="GO" id="GO:0110153">
    <property type="term" value="F:RNA NAD-cap (NMN-forming) hydrolase activity"/>
    <property type="evidence" value="ECO:0007669"/>
    <property type="project" value="RHEA"/>
</dbReference>
<dbReference type="Gene3D" id="3.90.79.20">
    <property type="match status" value="1"/>
</dbReference>
<dbReference type="InterPro" id="IPR049734">
    <property type="entry name" value="NudC-like_C"/>
</dbReference>
<comment type="cofactor">
    <cofactor evidence="1">
        <name>Mg(2+)</name>
        <dbReference type="ChEBI" id="CHEBI:18420"/>
    </cofactor>
</comment>
<proteinExistence type="inferred from homology"/>
<dbReference type="KEGG" id="cmar:IMCC12053_1268"/>